<keyword evidence="3" id="KW-1185">Reference proteome</keyword>
<dbReference type="RefSeq" id="WP_189431276.1">
    <property type="nucleotide sequence ID" value="NZ_BNAO01000002.1"/>
</dbReference>
<keyword evidence="1" id="KW-1133">Transmembrane helix</keyword>
<evidence type="ECO:0000313" key="2">
    <source>
        <dbReference type="EMBL" id="GHG64977.1"/>
    </source>
</evidence>
<feature type="transmembrane region" description="Helical" evidence="1">
    <location>
        <begin position="36"/>
        <end position="64"/>
    </location>
</feature>
<name>A0ABQ3KWI9_9ALTE</name>
<evidence type="ECO:0008006" key="4">
    <source>
        <dbReference type="Google" id="ProtNLM"/>
    </source>
</evidence>
<dbReference type="EMBL" id="BNAO01000002">
    <property type="protein sequence ID" value="GHG64977.1"/>
    <property type="molecule type" value="Genomic_DNA"/>
</dbReference>
<accession>A0ABQ3KWI9</accession>
<reference evidence="3" key="1">
    <citation type="journal article" date="2019" name="Int. J. Syst. Evol. Microbiol.">
        <title>The Global Catalogue of Microorganisms (GCM) 10K type strain sequencing project: providing services to taxonomists for standard genome sequencing and annotation.</title>
        <authorList>
            <consortium name="The Broad Institute Genomics Platform"/>
            <consortium name="The Broad Institute Genome Sequencing Center for Infectious Disease"/>
            <person name="Wu L."/>
            <person name="Ma J."/>
        </authorList>
    </citation>
    <scope>NUCLEOTIDE SEQUENCE [LARGE SCALE GENOMIC DNA]</scope>
    <source>
        <strain evidence="3">CGMCC 1.7003</strain>
    </source>
</reference>
<comment type="caution">
    <text evidence="2">The sequence shown here is derived from an EMBL/GenBank/DDBJ whole genome shotgun (WGS) entry which is preliminary data.</text>
</comment>
<keyword evidence="1" id="KW-0812">Transmembrane</keyword>
<feature type="transmembrane region" description="Helical" evidence="1">
    <location>
        <begin position="210"/>
        <end position="229"/>
    </location>
</feature>
<evidence type="ECO:0000256" key="1">
    <source>
        <dbReference type="SAM" id="Phobius"/>
    </source>
</evidence>
<proteinExistence type="predicted"/>
<sequence>MEKPFQIKLIIRRVKATTAIEWLKQAWDIFKQYPFVFIQMILLTLVLTFLATLNAITLILGVLASPFLTAGFYKAVVGVQQQQTIGIDWLFKPFTEAASRRILILIATLNFLVSVPLVQFREQIFVAMKLAQETGVQDPAITWQLLLLIIGLLLSTMLFAYAVAIAYFLKEQRVTLILQASFIACWRNMAALALFSLLSLGLIVLTIPTMLLGLVVVVPILHIAFFLSFNELFALQVKAQQDGVLEV</sequence>
<protein>
    <recommendedName>
        <fullName evidence="4">DUF624 domain-containing protein</fullName>
    </recommendedName>
</protein>
<organism evidence="2 3">
    <name type="scientific">Alishewanella longhuensis</name>
    <dbReference type="NCBI Taxonomy" id="1091037"/>
    <lineage>
        <taxon>Bacteria</taxon>
        <taxon>Pseudomonadati</taxon>
        <taxon>Pseudomonadota</taxon>
        <taxon>Gammaproteobacteria</taxon>
        <taxon>Alteromonadales</taxon>
        <taxon>Alteromonadaceae</taxon>
        <taxon>Alishewanella</taxon>
    </lineage>
</organism>
<evidence type="ECO:0000313" key="3">
    <source>
        <dbReference type="Proteomes" id="UP000659697"/>
    </source>
</evidence>
<keyword evidence="1" id="KW-0472">Membrane</keyword>
<dbReference type="Proteomes" id="UP000659697">
    <property type="component" value="Unassembled WGS sequence"/>
</dbReference>
<feature type="transmembrane region" description="Helical" evidence="1">
    <location>
        <begin position="181"/>
        <end position="204"/>
    </location>
</feature>
<gene>
    <name evidence="2" type="ORF">GCM10010919_12000</name>
</gene>
<feature type="transmembrane region" description="Helical" evidence="1">
    <location>
        <begin position="140"/>
        <end position="169"/>
    </location>
</feature>
<feature type="transmembrane region" description="Helical" evidence="1">
    <location>
        <begin position="102"/>
        <end position="120"/>
    </location>
</feature>